<evidence type="ECO:0000313" key="6">
    <source>
        <dbReference type="EMBL" id="CAB5003888.1"/>
    </source>
</evidence>
<reference evidence="5" key="1">
    <citation type="submission" date="2020-05" db="EMBL/GenBank/DDBJ databases">
        <authorList>
            <person name="Chiriac C."/>
            <person name="Salcher M."/>
            <person name="Ghai R."/>
            <person name="Kavagutti S V."/>
        </authorList>
    </citation>
    <scope>NUCLEOTIDE SEQUENCE</scope>
</reference>
<protein>
    <submittedName>
        <fullName evidence="5">Unannotated protein</fullName>
    </submittedName>
</protein>
<dbReference type="PANTHER" id="PTHR34374:SF1">
    <property type="entry name" value="LARGE RIBOSOMAL RNA SUBUNIT ACCUMULATION PROTEIN YCED HOMOLOG 1, CHLOROPLASTIC"/>
    <property type="match status" value="1"/>
</dbReference>
<dbReference type="AlphaFoldDB" id="A0A6J7GT38"/>
<organism evidence="5">
    <name type="scientific">freshwater metagenome</name>
    <dbReference type="NCBI Taxonomy" id="449393"/>
    <lineage>
        <taxon>unclassified sequences</taxon>
        <taxon>metagenomes</taxon>
        <taxon>ecological metagenomes</taxon>
    </lineage>
</organism>
<evidence type="ECO:0000313" key="5">
    <source>
        <dbReference type="EMBL" id="CAB4909938.1"/>
    </source>
</evidence>
<evidence type="ECO:0000313" key="3">
    <source>
        <dbReference type="EMBL" id="CAB4817623.1"/>
    </source>
</evidence>
<name>A0A6J7GT38_9ZZZZ</name>
<evidence type="ECO:0000313" key="2">
    <source>
        <dbReference type="EMBL" id="CAB4705774.1"/>
    </source>
</evidence>
<gene>
    <name evidence="2" type="ORF">UFOPK2656_00331</name>
    <name evidence="3" type="ORF">UFOPK3099_01192</name>
    <name evidence="4" type="ORF">UFOPK3267_02555</name>
    <name evidence="5" type="ORF">UFOPK3651_00099</name>
    <name evidence="6" type="ORF">UFOPK3931_02357</name>
    <name evidence="1" type="ORF">UFOPK4189_00328</name>
</gene>
<dbReference type="EMBL" id="CAEZYF010000002">
    <property type="protein sequence ID" value="CAB4705774.1"/>
    <property type="molecule type" value="Genomic_DNA"/>
</dbReference>
<dbReference type="EMBL" id="CAFBMT010000001">
    <property type="protein sequence ID" value="CAB4909938.1"/>
    <property type="molecule type" value="Genomic_DNA"/>
</dbReference>
<dbReference type="EMBL" id="CAESGF010000002">
    <property type="protein sequence ID" value="CAB4362550.1"/>
    <property type="molecule type" value="Genomic_DNA"/>
</dbReference>
<dbReference type="PANTHER" id="PTHR34374">
    <property type="entry name" value="LARGE RIBOSOMAL RNA SUBUNIT ACCUMULATION PROTEIN YCED HOMOLOG 1, CHLOROPLASTIC"/>
    <property type="match status" value="1"/>
</dbReference>
<dbReference type="Pfam" id="PF02620">
    <property type="entry name" value="YceD"/>
    <property type="match status" value="1"/>
</dbReference>
<evidence type="ECO:0000313" key="1">
    <source>
        <dbReference type="EMBL" id="CAB4362550.1"/>
    </source>
</evidence>
<accession>A0A6J7GT38</accession>
<dbReference type="EMBL" id="CAFBIY010000189">
    <property type="protein sequence ID" value="CAB4853031.1"/>
    <property type="molecule type" value="Genomic_DNA"/>
</dbReference>
<dbReference type="EMBL" id="CAFAAV010000077">
    <property type="protein sequence ID" value="CAB4817623.1"/>
    <property type="molecule type" value="Genomic_DNA"/>
</dbReference>
<sequence>MANALRVNAAEVLRRPGTEKRFDLRVPLADLEIIGDERFPEGADVEVHLRLESLSDAIVVDGRLLVPWHGTCRRCLVETGGILECEVRELYQRTLTDPEAFELEGDQLNLQPVVREIVLLDTPSTPLCRPDCAGLCPTCGTNRNEDPCACAAPPSDQRWDGLAGLKDLLPPD</sequence>
<dbReference type="InterPro" id="IPR003772">
    <property type="entry name" value="YceD"/>
</dbReference>
<dbReference type="EMBL" id="CAFBOL010000079">
    <property type="protein sequence ID" value="CAB5003888.1"/>
    <property type="molecule type" value="Genomic_DNA"/>
</dbReference>
<proteinExistence type="predicted"/>
<evidence type="ECO:0000313" key="4">
    <source>
        <dbReference type="EMBL" id="CAB4853031.1"/>
    </source>
</evidence>